<reference evidence="1 3" key="1">
    <citation type="submission" date="2020-01" db="EMBL/GenBank/DDBJ databases">
        <authorList>
            <consortium name="DOE Joint Genome Institute"/>
            <person name="Haridas S."/>
            <person name="Albert R."/>
            <person name="Binder M."/>
            <person name="Bloem J."/>
            <person name="Labutti K."/>
            <person name="Salamov A."/>
            <person name="Andreopoulos B."/>
            <person name="Baker S.E."/>
            <person name="Barry K."/>
            <person name="Bills G."/>
            <person name="Bluhm B.H."/>
            <person name="Cannon C."/>
            <person name="Castanera R."/>
            <person name="Culley D.E."/>
            <person name="Daum C."/>
            <person name="Ezra D."/>
            <person name="Gonzalez J.B."/>
            <person name="Henrissat B."/>
            <person name="Kuo A."/>
            <person name="Liang C."/>
            <person name="Lipzen A."/>
            <person name="Lutzoni F."/>
            <person name="Magnuson J."/>
            <person name="Mondo S."/>
            <person name="Nolan M."/>
            <person name="Ohm R."/>
            <person name="Pangilinan J."/>
            <person name="Park H.-J."/>
            <person name="Ramirez L."/>
            <person name="Alfaro M."/>
            <person name="Sun H."/>
            <person name="Tritt A."/>
            <person name="Yoshinaga Y."/>
            <person name="Zwiers L.-H."/>
            <person name="Turgeon B.G."/>
            <person name="Goodwin S.B."/>
            <person name="Spatafora J.W."/>
            <person name="Crous P.W."/>
            <person name="Grigoriev I.V."/>
        </authorList>
    </citation>
    <scope>NUCLEOTIDE SEQUENCE</scope>
    <source>
        <strain evidence="1 3">CBS 781.70</strain>
    </source>
</reference>
<dbReference type="GeneID" id="54414959"/>
<evidence type="ECO:0000313" key="1">
    <source>
        <dbReference type="EMBL" id="KAF1808751.1"/>
    </source>
</evidence>
<keyword evidence="2" id="KW-1185">Reference proteome</keyword>
<dbReference type="AlphaFoldDB" id="A0A6G1FSU0"/>
<evidence type="ECO:0000313" key="2">
    <source>
        <dbReference type="Proteomes" id="UP000504638"/>
    </source>
</evidence>
<organism evidence="1">
    <name type="scientific">Eremomyces bilateralis CBS 781.70</name>
    <dbReference type="NCBI Taxonomy" id="1392243"/>
    <lineage>
        <taxon>Eukaryota</taxon>
        <taxon>Fungi</taxon>
        <taxon>Dikarya</taxon>
        <taxon>Ascomycota</taxon>
        <taxon>Pezizomycotina</taxon>
        <taxon>Dothideomycetes</taxon>
        <taxon>Dothideomycetes incertae sedis</taxon>
        <taxon>Eremomycetales</taxon>
        <taxon>Eremomycetaceae</taxon>
        <taxon>Eremomyces</taxon>
    </lineage>
</organism>
<gene>
    <name evidence="1 3" type="ORF">P152DRAFT_208066</name>
</gene>
<reference evidence="3" key="2">
    <citation type="submission" date="2020-04" db="EMBL/GenBank/DDBJ databases">
        <authorList>
            <consortium name="NCBI Genome Project"/>
        </authorList>
    </citation>
    <scope>NUCLEOTIDE SEQUENCE</scope>
    <source>
        <strain evidence="3">CBS 781.70</strain>
    </source>
</reference>
<dbReference type="Proteomes" id="UP000504638">
    <property type="component" value="Unplaced"/>
</dbReference>
<name>A0A6G1FSU0_9PEZI</name>
<dbReference type="RefSeq" id="XP_033530382.1">
    <property type="nucleotide sequence ID" value="XM_033674389.1"/>
</dbReference>
<proteinExistence type="predicted"/>
<reference evidence="3" key="3">
    <citation type="submission" date="2025-04" db="UniProtKB">
        <authorList>
            <consortium name="RefSeq"/>
        </authorList>
    </citation>
    <scope>IDENTIFICATION</scope>
    <source>
        <strain evidence="3">CBS 781.70</strain>
    </source>
</reference>
<dbReference type="OrthoDB" id="5414761at2759"/>
<sequence>MLRLPSRQGLRAFCKSVPSPLRYPLQARRTHSLQEPFSGPPSYATLFERFSPSNPSPLHYYSRLKAEENIARGTFVDIHDIGAMDPKDYDVLITDIDDNTLHKEISDRVGIPYLKEATKDEADKVADTIRGFVYGRKFRMILPCALTINEKAHWVFFIVDSGAPLTYISTQVAQTFKLNEDEDPWNGYIAGHKHAIYMAPPDSHFANINILGGDFCHMNRLRPWVDDEHRAVTYYIGNKWDVTPKL</sequence>
<protein>
    <submittedName>
        <fullName evidence="1 3">Uncharacterized protein</fullName>
    </submittedName>
</protein>
<dbReference type="EMBL" id="ML975179">
    <property type="protein sequence ID" value="KAF1808751.1"/>
    <property type="molecule type" value="Genomic_DNA"/>
</dbReference>
<evidence type="ECO:0000313" key="3">
    <source>
        <dbReference type="RefSeq" id="XP_033530382.1"/>
    </source>
</evidence>
<accession>A0A6G1FSU0</accession>